<comment type="caution">
    <text evidence="2">The sequence shown here is derived from an EMBL/GenBank/DDBJ whole genome shotgun (WGS) entry which is preliminary data.</text>
</comment>
<evidence type="ECO:0000259" key="1">
    <source>
        <dbReference type="Pfam" id="PF07727"/>
    </source>
</evidence>
<dbReference type="InterPro" id="IPR013103">
    <property type="entry name" value="RVT_2"/>
</dbReference>
<dbReference type="EMBL" id="BKCJ010385856">
    <property type="protein sequence ID" value="GFA20860.1"/>
    <property type="molecule type" value="Genomic_DNA"/>
</dbReference>
<organism evidence="2">
    <name type="scientific">Tanacetum cinerariifolium</name>
    <name type="common">Dalmatian daisy</name>
    <name type="synonym">Chrysanthemum cinerariifolium</name>
    <dbReference type="NCBI Taxonomy" id="118510"/>
    <lineage>
        <taxon>Eukaryota</taxon>
        <taxon>Viridiplantae</taxon>
        <taxon>Streptophyta</taxon>
        <taxon>Embryophyta</taxon>
        <taxon>Tracheophyta</taxon>
        <taxon>Spermatophyta</taxon>
        <taxon>Magnoliopsida</taxon>
        <taxon>eudicotyledons</taxon>
        <taxon>Gunneridae</taxon>
        <taxon>Pentapetalae</taxon>
        <taxon>asterids</taxon>
        <taxon>campanulids</taxon>
        <taxon>Asterales</taxon>
        <taxon>Asteraceae</taxon>
        <taxon>Asteroideae</taxon>
        <taxon>Anthemideae</taxon>
        <taxon>Anthemidinae</taxon>
        <taxon>Tanacetum</taxon>
    </lineage>
</organism>
<proteinExistence type="predicted"/>
<feature type="non-terminal residue" evidence="2">
    <location>
        <position position="1"/>
    </location>
</feature>
<accession>A0A699J916</accession>
<reference evidence="2" key="1">
    <citation type="journal article" date="2019" name="Sci. Rep.">
        <title>Draft genome of Tanacetum cinerariifolium, the natural source of mosquito coil.</title>
        <authorList>
            <person name="Yamashiro T."/>
            <person name="Shiraishi A."/>
            <person name="Satake H."/>
            <person name="Nakayama K."/>
        </authorList>
    </citation>
    <scope>NUCLEOTIDE SEQUENCE</scope>
</reference>
<dbReference type="Pfam" id="PF07727">
    <property type="entry name" value="RVT_2"/>
    <property type="match status" value="1"/>
</dbReference>
<sequence length="265" mass="30477">ISGDAGKKHDEVLDKESEALNELNYAFENLNTEYPGDPKIPGLETIATYDDYEEEADFTNLESSIHVSPTPTTRTHKNHPLKQVIRSLNTPVQTRSKLKPTNKQGFISAVYKGKTYKDLNTCLFACFLLQIEPTRVAKALSYPAWVEAMQKELLQFRLQKVWILVDFPKGKKAIARIEAIRLFLAYASFMGFMVYQMDVKSAFLYERIKEEVYVCQPPGFEDPNHPNKVYKVVKALYGLHQALRAWYETLSKYLLGNRFHKGKID</sequence>
<protein>
    <recommendedName>
        <fullName evidence="1">Reverse transcriptase Ty1/copia-type domain-containing protein</fullName>
    </recommendedName>
</protein>
<gene>
    <name evidence="2" type="ORF">Tci_592832</name>
</gene>
<evidence type="ECO:0000313" key="2">
    <source>
        <dbReference type="EMBL" id="GFA20860.1"/>
    </source>
</evidence>
<name>A0A699J916_TANCI</name>
<feature type="domain" description="Reverse transcriptase Ty1/copia-type" evidence="1">
    <location>
        <begin position="167"/>
        <end position="262"/>
    </location>
</feature>
<dbReference type="AlphaFoldDB" id="A0A699J916"/>